<organism evidence="2 3">
    <name type="scientific">Tetrabaena socialis</name>
    <dbReference type="NCBI Taxonomy" id="47790"/>
    <lineage>
        <taxon>Eukaryota</taxon>
        <taxon>Viridiplantae</taxon>
        <taxon>Chlorophyta</taxon>
        <taxon>core chlorophytes</taxon>
        <taxon>Chlorophyceae</taxon>
        <taxon>CS clade</taxon>
        <taxon>Chlamydomonadales</taxon>
        <taxon>Tetrabaenaceae</taxon>
        <taxon>Tetrabaena</taxon>
    </lineage>
</organism>
<feature type="region of interest" description="Disordered" evidence="1">
    <location>
        <begin position="1"/>
        <end position="31"/>
    </location>
</feature>
<dbReference type="AlphaFoldDB" id="A0A2J8A6Q6"/>
<dbReference type="OrthoDB" id="270651at2759"/>
<sequence>MDAPAAGEAGELSDRAEACAEASTSGSASPPPCFLVTHSVSKKHNIGTLVRCATAFGVKEAAGRPRRKAAHTAILQTPQQSCRPPGDGSPRGHQQRCHRAISAGSSCGCDYGTAAAATTPALTLRSSGGGSGCAMETNDLIRGGSVPMAQGRSQSARVQAAT</sequence>
<dbReference type="EMBL" id="PGGS01000139">
    <property type="protein sequence ID" value="PNH08216.1"/>
    <property type="molecule type" value="Genomic_DNA"/>
</dbReference>
<evidence type="ECO:0000256" key="1">
    <source>
        <dbReference type="SAM" id="MobiDB-lite"/>
    </source>
</evidence>
<evidence type="ECO:0000313" key="3">
    <source>
        <dbReference type="Proteomes" id="UP000236333"/>
    </source>
</evidence>
<evidence type="ECO:0000313" key="2">
    <source>
        <dbReference type="EMBL" id="PNH08216.1"/>
    </source>
</evidence>
<name>A0A2J8A6Q6_9CHLO</name>
<feature type="region of interest" description="Disordered" evidence="1">
    <location>
        <begin position="75"/>
        <end position="97"/>
    </location>
</feature>
<proteinExistence type="predicted"/>
<dbReference type="Proteomes" id="UP000236333">
    <property type="component" value="Unassembled WGS sequence"/>
</dbReference>
<gene>
    <name evidence="2" type="ORF">TSOC_005220</name>
</gene>
<comment type="caution">
    <text evidence="2">The sequence shown here is derived from an EMBL/GenBank/DDBJ whole genome shotgun (WGS) entry which is preliminary data.</text>
</comment>
<accession>A0A2J8A6Q6</accession>
<evidence type="ECO:0008006" key="4">
    <source>
        <dbReference type="Google" id="ProtNLM"/>
    </source>
</evidence>
<reference evidence="2 3" key="1">
    <citation type="journal article" date="2017" name="Mol. Biol. Evol.">
        <title>The 4-celled Tetrabaena socialis nuclear genome reveals the essential components for genetic control of cell number at the origin of multicellularity in the volvocine lineage.</title>
        <authorList>
            <person name="Featherston J."/>
            <person name="Arakaki Y."/>
            <person name="Hanschen E.R."/>
            <person name="Ferris P.J."/>
            <person name="Michod R.E."/>
            <person name="Olson B.J.S.C."/>
            <person name="Nozaki H."/>
            <person name="Durand P.M."/>
        </authorList>
    </citation>
    <scope>NUCLEOTIDE SEQUENCE [LARGE SCALE GENOMIC DNA]</scope>
    <source>
        <strain evidence="2 3">NIES-571</strain>
    </source>
</reference>
<keyword evidence="3" id="KW-1185">Reference proteome</keyword>
<protein>
    <recommendedName>
        <fullName evidence="4">tRNA/rRNA methyltransferase SpoU type domain-containing protein</fullName>
    </recommendedName>
</protein>